<gene>
    <name evidence="2" type="ORF">BTN49_2411</name>
</gene>
<dbReference type="Proteomes" id="UP000219020">
    <property type="component" value="Unassembled WGS sequence"/>
</dbReference>
<dbReference type="InterPro" id="IPR025668">
    <property type="entry name" value="Tnp_DDE_dom"/>
</dbReference>
<dbReference type="AlphaFoldDB" id="A0A2A5T1C0"/>
<evidence type="ECO:0000313" key="3">
    <source>
        <dbReference type="Proteomes" id="UP000219020"/>
    </source>
</evidence>
<organism evidence="2 3">
    <name type="scientific">Candidatus Enterovibrio escicola</name>
    <dbReference type="NCBI Taxonomy" id="1927127"/>
    <lineage>
        <taxon>Bacteria</taxon>
        <taxon>Pseudomonadati</taxon>
        <taxon>Pseudomonadota</taxon>
        <taxon>Gammaproteobacteria</taxon>
        <taxon>Vibrionales</taxon>
        <taxon>Vibrionaceae</taxon>
        <taxon>Enterovibrio</taxon>
    </lineage>
</organism>
<reference evidence="3" key="1">
    <citation type="submission" date="2017-04" db="EMBL/GenBank/DDBJ databases">
        <title>Genome evolution of the luminous symbionts of deep sea anglerfish.</title>
        <authorList>
            <person name="Hendry T.A."/>
        </authorList>
    </citation>
    <scope>NUCLEOTIDE SEQUENCE [LARGE SCALE GENOMIC DNA]</scope>
</reference>
<comment type="caution">
    <text evidence="2">The sequence shown here is derived from an EMBL/GenBank/DDBJ whole genome shotgun (WGS) entry which is preliminary data.</text>
</comment>
<evidence type="ECO:0000259" key="1">
    <source>
        <dbReference type="Pfam" id="PF13612"/>
    </source>
</evidence>
<proteinExistence type="predicted"/>
<dbReference type="Pfam" id="PF13612">
    <property type="entry name" value="DDE_Tnp_1_3"/>
    <property type="match status" value="1"/>
</dbReference>
<name>A0A2A5T1C0_9GAMM</name>
<protein>
    <recommendedName>
        <fullName evidence="1">Transposase DDE domain-containing protein</fullName>
    </recommendedName>
</protein>
<feature type="domain" description="Transposase DDE" evidence="1">
    <location>
        <begin position="2"/>
        <end position="51"/>
    </location>
</feature>
<evidence type="ECO:0000313" key="2">
    <source>
        <dbReference type="EMBL" id="PCS21946.1"/>
    </source>
</evidence>
<keyword evidence="3" id="KW-1185">Reference proteome</keyword>
<sequence>MICGDKGFIFSYLKERLTEKVITLITNTRKNMKPKVMKLWDHLFLKNKLLLK</sequence>
<accession>A0A2A5T1C0</accession>
<dbReference type="EMBL" id="NBYY01000028">
    <property type="protein sequence ID" value="PCS21946.1"/>
    <property type="molecule type" value="Genomic_DNA"/>
</dbReference>